<dbReference type="EMBL" id="JAVRHT010000026">
    <property type="protein sequence ID" value="MDT0632326.1"/>
    <property type="molecule type" value="Genomic_DNA"/>
</dbReference>
<accession>A0ABU3BSP6</accession>
<dbReference type="Proteomes" id="UP001267426">
    <property type="component" value="Unassembled WGS sequence"/>
</dbReference>
<dbReference type="Pfam" id="PF11848">
    <property type="entry name" value="DUF3368"/>
    <property type="match status" value="1"/>
</dbReference>
<evidence type="ECO:0000313" key="1">
    <source>
        <dbReference type="EMBL" id="MDT0632326.1"/>
    </source>
</evidence>
<proteinExistence type="predicted"/>
<dbReference type="PANTHER" id="PTHR39550">
    <property type="entry name" value="SLL0658 PROTEIN"/>
    <property type="match status" value="1"/>
</dbReference>
<gene>
    <name evidence="1" type="ORF">RM540_11260</name>
</gene>
<organism evidence="1 2">
    <name type="scientific">Rubrivirga litoralis</name>
    <dbReference type="NCBI Taxonomy" id="3075598"/>
    <lineage>
        <taxon>Bacteria</taxon>
        <taxon>Pseudomonadati</taxon>
        <taxon>Rhodothermota</taxon>
        <taxon>Rhodothermia</taxon>
        <taxon>Rhodothermales</taxon>
        <taxon>Rubricoccaceae</taxon>
        <taxon>Rubrivirga</taxon>
    </lineage>
</organism>
<comment type="caution">
    <text evidence="1">The sequence shown here is derived from an EMBL/GenBank/DDBJ whole genome shotgun (WGS) entry which is preliminary data.</text>
</comment>
<reference evidence="1 2" key="1">
    <citation type="submission" date="2023-09" db="EMBL/GenBank/DDBJ databases">
        <authorList>
            <person name="Rey-Velasco X."/>
        </authorList>
    </citation>
    <scope>NUCLEOTIDE SEQUENCE [LARGE SCALE GENOMIC DNA]</scope>
    <source>
        <strain evidence="1 2">F394</strain>
    </source>
</reference>
<keyword evidence="2" id="KW-1185">Reference proteome</keyword>
<dbReference type="RefSeq" id="WP_311664111.1">
    <property type="nucleotide sequence ID" value="NZ_JAVRHT010000026.1"/>
</dbReference>
<dbReference type="PANTHER" id="PTHR39550:SF1">
    <property type="entry name" value="SLL0658 PROTEIN"/>
    <property type="match status" value="1"/>
</dbReference>
<evidence type="ECO:0000313" key="2">
    <source>
        <dbReference type="Proteomes" id="UP001267426"/>
    </source>
</evidence>
<sequence length="162" mass="16437">MRRWVFDASPLIALGKIGLLDLPARLRIGGAIPEAVAAEVAAGDDADPAKVWLLGASPFPIVPVPVSPAVAAWGLGEGESAVVSYALDHPSAETVLDDRAARACARTFGVGSRGTLGLLVLAKREGAIAGVRPYVDALLAAGYYLGDDLVAAVLAEAGEAAP</sequence>
<name>A0ABU3BSP6_9BACT</name>
<protein>
    <submittedName>
        <fullName evidence="1">DUF3368 domain-containing protein</fullName>
    </submittedName>
</protein>
<dbReference type="InterPro" id="IPR021799">
    <property type="entry name" value="PIN-like_prokaryotic"/>
</dbReference>